<evidence type="ECO:0000256" key="1">
    <source>
        <dbReference type="SAM" id="MobiDB-lite"/>
    </source>
</evidence>
<evidence type="ECO:0000313" key="2">
    <source>
        <dbReference type="Proteomes" id="UP000504637"/>
    </source>
</evidence>
<organism evidence="3">
    <name type="scientific">Dissoconium aciculare CBS 342.82</name>
    <dbReference type="NCBI Taxonomy" id="1314786"/>
    <lineage>
        <taxon>Eukaryota</taxon>
        <taxon>Fungi</taxon>
        <taxon>Dikarya</taxon>
        <taxon>Ascomycota</taxon>
        <taxon>Pezizomycotina</taxon>
        <taxon>Dothideomycetes</taxon>
        <taxon>Dothideomycetidae</taxon>
        <taxon>Mycosphaerellales</taxon>
        <taxon>Dissoconiaceae</taxon>
        <taxon>Dissoconium</taxon>
    </lineage>
</organism>
<dbReference type="Gene3D" id="3.80.10.10">
    <property type="entry name" value="Ribonuclease Inhibitor"/>
    <property type="match status" value="1"/>
</dbReference>
<dbReference type="Proteomes" id="UP000504637">
    <property type="component" value="Unplaced"/>
</dbReference>
<keyword evidence="2" id="KW-1185">Reference proteome</keyword>
<proteinExistence type="predicted"/>
<evidence type="ECO:0008006" key="4">
    <source>
        <dbReference type="Google" id="ProtNLM"/>
    </source>
</evidence>
<feature type="region of interest" description="Disordered" evidence="1">
    <location>
        <begin position="16"/>
        <end position="46"/>
    </location>
</feature>
<evidence type="ECO:0000313" key="3">
    <source>
        <dbReference type="RefSeq" id="XP_033455091.1"/>
    </source>
</evidence>
<dbReference type="AlphaFoldDB" id="A0A6J3LQD2"/>
<reference evidence="3" key="2">
    <citation type="submission" date="2020-04" db="EMBL/GenBank/DDBJ databases">
        <authorList>
            <consortium name="NCBI Genome Project"/>
        </authorList>
    </citation>
    <scope>NUCLEOTIDE SEQUENCE</scope>
    <source>
        <strain evidence="3">CBS 342.82</strain>
    </source>
</reference>
<sequence length="519" mass="59629">MTRLVQLCLRQAQDGSLQTYAKPKPPQPVPCPDPDAAPPSSPSTVKDAIPLGQSYIMKLPEELLRMCFQLATQAEIDDERENPCPRCKLYLKTQMPRKLNRVCRRFAPIARPILYSDIKFSERHSWPCQHKNIRHVELFWWTVSARPDMVGLLRRLRIGGDVFARMIEFGPEVLSRFGTLRDLTVDKWGGHRHDMPEEWDLLVGALPWLSGLTALSLRDLDDEHARFSRVVPLLAQLPHLSKLALSGMACSQPPRQELSNWPILDHAETIQQRLDDEIATLPPTGREFTLDIRELHLERCSLMSPTSFKTFLHWPRRLQRFTMDSLVCGGYDLDSLVEMGMISYKWTWTLLHDALLLHAEHLKELRVGQMGPQVGLDAFSLQEFPSLQIFQTYWSHRTLTLSRAAELWLTPALTTLVFDCGWEDSQCGKCHSFSPEDSKWLVELAETVKQRRSAGQLIALERIQLLYEKDTDNYGSDLDEMEPRKPGNAFTRMLEAKEKLDRLGVRLVLPEILYLSPMS</sequence>
<feature type="compositionally biased region" description="Pro residues" evidence="1">
    <location>
        <begin position="23"/>
        <end position="41"/>
    </location>
</feature>
<dbReference type="InterPro" id="IPR032675">
    <property type="entry name" value="LRR_dom_sf"/>
</dbReference>
<protein>
    <recommendedName>
        <fullName evidence="4">F-box domain-containing protein</fullName>
    </recommendedName>
</protein>
<accession>A0A6J3LQD2</accession>
<dbReference type="SUPFAM" id="SSF52047">
    <property type="entry name" value="RNI-like"/>
    <property type="match status" value="1"/>
</dbReference>
<reference evidence="3" key="1">
    <citation type="submission" date="2020-01" db="EMBL/GenBank/DDBJ databases">
        <authorList>
            <consortium name="DOE Joint Genome Institute"/>
            <person name="Haridas S."/>
            <person name="Albert R."/>
            <person name="Binder M."/>
            <person name="Bloem J."/>
            <person name="Labutti K."/>
            <person name="Salamov A."/>
            <person name="Andreopoulos B."/>
            <person name="Baker S.E."/>
            <person name="Barry K."/>
            <person name="Bills G."/>
            <person name="Bluhm B.H."/>
            <person name="Cannon C."/>
            <person name="Castanera R."/>
            <person name="Culley D.E."/>
            <person name="Daum C."/>
            <person name="Ezra D."/>
            <person name="Gonzalez J.B."/>
            <person name="Henrissat B."/>
            <person name="Kuo A."/>
            <person name="Liang C."/>
            <person name="Lipzen A."/>
            <person name="Lutzoni F."/>
            <person name="Magnuson J."/>
            <person name="Mondo S."/>
            <person name="Nolan M."/>
            <person name="Ohm R."/>
            <person name="Pangilinan J."/>
            <person name="Park H.-J."/>
            <person name="Ramirez L."/>
            <person name="Alfaro M."/>
            <person name="Sun H."/>
            <person name="Tritt A."/>
            <person name="Yoshinaga Y."/>
            <person name="Zwiers L.-H."/>
            <person name="Turgeon B.G."/>
            <person name="Goodwin S.B."/>
            <person name="Spatafora J.W."/>
            <person name="Crous P.W."/>
            <person name="Grigoriev I.V."/>
        </authorList>
    </citation>
    <scope>NUCLEOTIDE SEQUENCE</scope>
    <source>
        <strain evidence="3">CBS 342.82</strain>
    </source>
</reference>
<gene>
    <name evidence="3" type="ORF">K489DRAFT_135604</name>
</gene>
<dbReference type="GeneID" id="54356873"/>
<name>A0A6J3LQD2_9PEZI</name>
<reference evidence="3" key="3">
    <citation type="submission" date="2025-08" db="UniProtKB">
        <authorList>
            <consortium name="RefSeq"/>
        </authorList>
    </citation>
    <scope>IDENTIFICATION</scope>
    <source>
        <strain evidence="3">CBS 342.82</strain>
    </source>
</reference>
<dbReference type="RefSeq" id="XP_033455091.1">
    <property type="nucleotide sequence ID" value="XM_033599074.1"/>
</dbReference>